<organism evidence="5 6">
    <name type="scientific">Roseomonas alba</name>
    <dbReference type="NCBI Taxonomy" id="2846776"/>
    <lineage>
        <taxon>Bacteria</taxon>
        <taxon>Pseudomonadati</taxon>
        <taxon>Pseudomonadota</taxon>
        <taxon>Alphaproteobacteria</taxon>
        <taxon>Acetobacterales</taxon>
        <taxon>Roseomonadaceae</taxon>
        <taxon>Roseomonas</taxon>
    </lineage>
</organism>
<proteinExistence type="predicted"/>
<dbReference type="Gene3D" id="1.20.120.530">
    <property type="entry name" value="GntR ligand-binding domain-like"/>
    <property type="match status" value="1"/>
</dbReference>
<keyword evidence="6" id="KW-1185">Reference proteome</keyword>
<dbReference type="CDD" id="cd07377">
    <property type="entry name" value="WHTH_GntR"/>
    <property type="match status" value="1"/>
</dbReference>
<protein>
    <submittedName>
        <fullName evidence="5">GntR family transcriptional regulator</fullName>
    </submittedName>
</protein>
<dbReference type="SMART" id="SM00895">
    <property type="entry name" value="FCD"/>
    <property type="match status" value="1"/>
</dbReference>
<dbReference type="PANTHER" id="PTHR43537:SF24">
    <property type="entry name" value="GLUCONATE OPERON TRANSCRIPTIONAL REPRESSOR"/>
    <property type="match status" value="1"/>
</dbReference>
<dbReference type="Gene3D" id="1.10.10.10">
    <property type="entry name" value="Winged helix-like DNA-binding domain superfamily/Winged helix DNA-binding domain"/>
    <property type="match status" value="1"/>
</dbReference>
<dbReference type="PROSITE" id="PS50949">
    <property type="entry name" value="HTH_GNTR"/>
    <property type="match status" value="1"/>
</dbReference>
<evidence type="ECO:0000256" key="1">
    <source>
        <dbReference type="ARBA" id="ARBA00023015"/>
    </source>
</evidence>
<dbReference type="SUPFAM" id="SSF46785">
    <property type="entry name" value="Winged helix' DNA-binding domain"/>
    <property type="match status" value="1"/>
</dbReference>
<keyword evidence="1" id="KW-0805">Transcription regulation</keyword>
<dbReference type="RefSeq" id="WP_219762728.1">
    <property type="nucleotide sequence ID" value="NZ_JAHYBZ010000003.1"/>
</dbReference>
<dbReference type="InterPro" id="IPR011711">
    <property type="entry name" value="GntR_C"/>
</dbReference>
<feature type="domain" description="HTH gntR-type" evidence="4">
    <location>
        <begin position="8"/>
        <end position="75"/>
    </location>
</feature>
<reference evidence="5 6" key="1">
    <citation type="submission" date="2021-07" db="EMBL/GenBank/DDBJ databases">
        <authorList>
            <person name="So Y."/>
        </authorList>
    </citation>
    <scope>NUCLEOTIDE SEQUENCE [LARGE SCALE GENOMIC DNA]</scope>
    <source>
        <strain evidence="5 6">HJA6</strain>
    </source>
</reference>
<dbReference type="InterPro" id="IPR000524">
    <property type="entry name" value="Tscrpt_reg_HTH_GntR"/>
</dbReference>
<evidence type="ECO:0000313" key="6">
    <source>
        <dbReference type="Proteomes" id="UP001196565"/>
    </source>
</evidence>
<comment type="caution">
    <text evidence="5">The sequence shown here is derived from an EMBL/GenBank/DDBJ whole genome shotgun (WGS) entry which is preliminary data.</text>
</comment>
<dbReference type="InterPro" id="IPR036390">
    <property type="entry name" value="WH_DNA-bd_sf"/>
</dbReference>
<dbReference type="EMBL" id="JAHYBZ010000003">
    <property type="protein sequence ID" value="MBW6398110.1"/>
    <property type="molecule type" value="Genomic_DNA"/>
</dbReference>
<name>A0ABS7A733_9PROT</name>
<evidence type="ECO:0000256" key="3">
    <source>
        <dbReference type="ARBA" id="ARBA00023163"/>
    </source>
</evidence>
<dbReference type="InterPro" id="IPR008920">
    <property type="entry name" value="TF_FadR/GntR_C"/>
</dbReference>
<dbReference type="InterPro" id="IPR036388">
    <property type="entry name" value="WH-like_DNA-bd_sf"/>
</dbReference>
<dbReference type="Pfam" id="PF00392">
    <property type="entry name" value="GntR"/>
    <property type="match status" value="1"/>
</dbReference>
<dbReference type="SMART" id="SM00345">
    <property type="entry name" value="HTH_GNTR"/>
    <property type="match status" value="1"/>
</dbReference>
<sequence length="221" mass="23546">MDLRVAPVTVQTQAVDKLREAILSGHFAPGQRLVEIELSRALGISRNSVREALRRLEGERLVASIPNRGPAVIALGWAEAEQIYAVRELLEGEAASLAARLARPAEHAAMEAALTAFEAAVAAEDAVGRVSTTTRFYDGLLAACGNRVIEEVLRGLHARISLLRSRSMSLGGRSVESAREMRTILEAVRAGDPALAREAAAQHVRAACAAARLAMERPAAA</sequence>
<keyword evidence="3" id="KW-0804">Transcription</keyword>
<accession>A0ABS7A733</accession>
<dbReference type="SUPFAM" id="SSF48008">
    <property type="entry name" value="GntR ligand-binding domain-like"/>
    <property type="match status" value="1"/>
</dbReference>
<keyword evidence="2" id="KW-0238">DNA-binding</keyword>
<dbReference type="Proteomes" id="UP001196565">
    <property type="component" value="Unassembled WGS sequence"/>
</dbReference>
<dbReference type="PANTHER" id="PTHR43537">
    <property type="entry name" value="TRANSCRIPTIONAL REGULATOR, GNTR FAMILY"/>
    <property type="match status" value="1"/>
</dbReference>
<dbReference type="Pfam" id="PF07729">
    <property type="entry name" value="FCD"/>
    <property type="match status" value="1"/>
</dbReference>
<evidence type="ECO:0000259" key="4">
    <source>
        <dbReference type="PROSITE" id="PS50949"/>
    </source>
</evidence>
<evidence type="ECO:0000256" key="2">
    <source>
        <dbReference type="ARBA" id="ARBA00023125"/>
    </source>
</evidence>
<evidence type="ECO:0000313" key="5">
    <source>
        <dbReference type="EMBL" id="MBW6398110.1"/>
    </source>
</evidence>
<gene>
    <name evidence="5" type="ORF">KPL78_09650</name>
</gene>